<proteinExistence type="predicted"/>
<comment type="caution">
    <text evidence="1">The sequence shown here is derived from an EMBL/GenBank/DDBJ whole genome shotgun (WGS) entry which is preliminary data.</text>
</comment>
<evidence type="ECO:0000313" key="1">
    <source>
        <dbReference type="EMBL" id="CAL5992239.1"/>
    </source>
</evidence>
<keyword evidence="2" id="KW-1185">Reference proteome</keyword>
<dbReference type="EMBL" id="CAXDID020000028">
    <property type="protein sequence ID" value="CAL5992239.1"/>
    <property type="molecule type" value="Genomic_DNA"/>
</dbReference>
<organism evidence="1 2">
    <name type="scientific">Hexamita inflata</name>
    <dbReference type="NCBI Taxonomy" id="28002"/>
    <lineage>
        <taxon>Eukaryota</taxon>
        <taxon>Metamonada</taxon>
        <taxon>Diplomonadida</taxon>
        <taxon>Hexamitidae</taxon>
        <taxon>Hexamitinae</taxon>
        <taxon>Hexamita</taxon>
    </lineage>
</organism>
<dbReference type="PANTHER" id="PTHR21321">
    <property type="entry name" value="PNAS-3 RELATED"/>
    <property type="match status" value="1"/>
</dbReference>
<reference evidence="1 2" key="1">
    <citation type="submission" date="2024-07" db="EMBL/GenBank/DDBJ databases">
        <authorList>
            <person name="Akdeniz Z."/>
        </authorList>
    </citation>
    <scope>NUCLEOTIDE SEQUENCE [LARGE SCALE GENOMIC DNA]</scope>
</reference>
<gene>
    <name evidence="1" type="ORF">HINF_LOCUS12486</name>
</gene>
<evidence type="ECO:0000313" key="2">
    <source>
        <dbReference type="Proteomes" id="UP001642409"/>
    </source>
</evidence>
<dbReference type="InterPro" id="IPR026699">
    <property type="entry name" value="Exosome_RNA_bind1/RRP40/RRP4"/>
</dbReference>
<dbReference type="Gene3D" id="2.40.50.140">
    <property type="entry name" value="Nucleic acid-binding proteins"/>
    <property type="match status" value="1"/>
</dbReference>
<protein>
    <submittedName>
        <fullName evidence="1">Exosome_complex RNA-binding protein Rrp4</fullName>
    </submittedName>
</protein>
<dbReference type="InterPro" id="IPR012340">
    <property type="entry name" value="NA-bd_OB-fold"/>
</dbReference>
<accession>A0ABP1HE05</accession>
<dbReference type="SUPFAM" id="SSF50249">
    <property type="entry name" value="Nucleic acid-binding proteins"/>
    <property type="match status" value="1"/>
</dbReference>
<sequence>MHVKSGDIFMAKQEISLVDQTLTRVNKRFVVSTPGDLVLNQSVLLQNSPYTQIYTPLPGQFIIGILQQCNSDGWIVDINTARNALLPKQYISKQALTENNLVYCKILSANPGEQTVLKFEDATCSQLLIQSGTLLNLSPNKCVNLSINNEVQLEIAKRVKFQLFIGVNGRAFLTGCTGFDQFTVRKGIVMDKEEVQEWMVERERLRGKKVL</sequence>
<dbReference type="Proteomes" id="UP001642409">
    <property type="component" value="Unassembled WGS sequence"/>
</dbReference>
<dbReference type="PANTHER" id="PTHR21321:SF1">
    <property type="entry name" value="EXOSOME COMPLEX COMPONENT RRP40"/>
    <property type="match status" value="1"/>
</dbReference>
<name>A0ABP1HE05_9EUKA</name>